<accession>A0A7S0U7P6</accession>
<dbReference type="EMBL" id="HBFK01034853">
    <property type="protein sequence ID" value="CAD8754616.1"/>
    <property type="molecule type" value="Transcribed_RNA"/>
</dbReference>
<protein>
    <submittedName>
        <fullName evidence="1">Uncharacterized protein</fullName>
    </submittedName>
</protein>
<evidence type="ECO:0000313" key="1">
    <source>
        <dbReference type="EMBL" id="CAD8754616.1"/>
    </source>
</evidence>
<dbReference type="AlphaFoldDB" id="A0A7S0U7P6"/>
<organism evidence="1">
    <name type="scientific">Hemiselmis andersenii</name>
    <name type="common">Cryptophyte alga</name>
    <dbReference type="NCBI Taxonomy" id="464988"/>
    <lineage>
        <taxon>Eukaryota</taxon>
        <taxon>Cryptophyceae</taxon>
        <taxon>Cryptomonadales</taxon>
        <taxon>Hemiselmidaceae</taxon>
        <taxon>Hemiselmis</taxon>
    </lineage>
</organism>
<name>A0A7S0U7P6_HEMAN</name>
<proteinExistence type="predicted"/>
<reference evidence="1" key="1">
    <citation type="submission" date="2021-01" db="EMBL/GenBank/DDBJ databases">
        <authorList>
            <person name="Corre E."/>
            <person name="Pelletier E."/>
            <person name="Niang G."/>
            <person name="Scheremetjew M."/>
            <person name="Finn R."/>
            <person name="Kale V."/>
            <person name="Holt S."/>
            <person name="Cochrane G."/>
            <person name="Meng A."/>
            <person name="Brown T."/>
            <person name="Cohen L."/>
        </authorList>
    </citation>
    <scope>NUCLEOTIDE SEQUENCE</scope>
    <source>
        <strain evidence="1">CCMP441</strain>
    </source>
</reference>
<gene>
    <name evidence="1" type="ORF">HAND1043_LOCUS21124</name>
</gene>
<sequence length="87" mass="9229">MLSNLLQYVLVPANSLAATYTRYDGETLDGDTSKGFDIVDSFHAPLSDPSYATSFNVNTMYGGGYGTGMTGDFGNYSGPDTFTMSGI</sequence>